<dbReference type="EMBL" id="GBRH01167363">
    <property type="protein sequence ID" value="JAE30533.1"/>
    <property type="molecule type" value="Transcribed_RNA"/>
</dbReference>
<dbReference type="FunFam" id="3.30.30.30:FF:000005">
    <property type="entry name" value="Heat shock protein ssb1"/>
    <property type="match status" value="1"/>
</dbReference>
<keyword evidence="3" id="KW-0547">Nucleotide-binding</keyword>
<evidence type="ECO:0000256" key="1">
    <source>
        <dbReference type="ARBA" id="ARBA00004319"/>
    </source>
</evidence>
<dbReference type="InterPro" id="IPR043129">
    <property type="entry name" value="ATPase_NBD"/>
</dbReference>
<proteinExistence type="inferred from homology"/>
<organism evidence="5">
    <name type="scientific">Arundo donax</name>
    <name type="common">Giant reed</name>
    <name type="synonym">Donax arundinaceus</name>
    <dbReference type="NCBI Taxonomy" id="35708"/>
    <lineage>
        <taxon>Eukaryota</taxon>
        <taxon>Viridiplantae</taxon>
        <taxon>Streptophyta</taxon>
        <taxon>Embryophyta</taxon>
        <taxon>Tracheophyta</taxon>
        <taxon>Spermatophyta</taxon>
        <taxon>Magnoliopsida</taxon>
        <taxon>Liliopsida</taxon>
        <taxon>Poales</taxon>
        <taxon>Poaceae</taxon>
        <taxon>PACMAD clade</taxon>
        <taxon>Arundinoideae</taxon>
        <taxon>Arundineae</taxon>
        <taxon>Arundo</taxon>
    </lineage>
</organism>
<comment type="subcellular location">
    <subcellularLocation>
        <location evidence="1">Endoplasmic reticulum lumen</location>
    </subcellularLocation>
</comment>
<evidence type="ECO:0000313" key="5">
    <source>
        <dbReference type="EMBL" id="JAE30533.1"/>
    </source>
</evidence>
<reference evidence="5" key="1">
    <citation type="submission" date="2014-09" db="EMBL/GenBank/DDBJ databases">
        <authorList>
            <person name="Magalhaes I.L.F."/>
            <person name="Oliveira U."/>
            <person name="Santos F.R."/>
            <person name="Vidigal T.H.D.A."/>
            <person name="Brescovit A.D."/>
            <person name="Santos A.J."/>
        </authorList>
    </citation>
    <scope>NUCLEOTIDE SEQUENCE</scope>
    <source>
        <tissue evidence="5">Shoot tissue taken approximately 20 cm above the soil surface</tissue>
    </source>
</reference>
<protein>
    <submittedName>
        <fullName evidence="5">DnaK, groPA, grpC, grpF, seg</fullName>
    </submittedName>
</protein>
<dbReference type="InterPro" id="IPR013126">
    <property type="entry name" value="Hsp_70_fam"/>
</dbReference>
<comment type="similarity">
    <text evidence="2">Belongs to the heat shock protein 70 family.</text>
</comment>
<dbReference type="GO" id="GO:0005788">
    <property type="term" value="C:endoplasmic reticulum lumen"/>
    <property type="evidence" value="ECO:0007669"/>
    <property type="project" value="UniProtKB-SubCell"/>
</dbReference>
<dbReference type="SUPFAM" id="SSF53067">
    <property type="entry name" value="Actin-like ATPase domain"/>
    <property type="match status" value="1"/>
</dbReference>
<dbReference type="Pfam" id="PF00012">
    <property type="entry name" value="HSP70"/>
    <property type="match status" value="1"/>
</dbReference>
<dbReference type="AlphaFoldDB" id="A0A0A9HCB2"/>
<evidence type="ECO:0000256" key="2">
    <source>
        <dbReference type="ARBA" id="ARBA00007381"/>
    </source>
</evidence>
<reference evidence="5" key="2">
    <citation type="journal article" date="2015" name="Data Brief">
        <title>Shoot transcriptome of the giant reed, Arundo donax.</title>
        <authorList>
            <person name="Barrero R.A."/>
            <person name="Guerrero F.D."/>
            <person name="Moolhuijzen P."/>
            <person name="Goolsby J.A."/>
            <person name="Tidwell J."/>
            <person name="Bellgard S.E."/>
            <person name="Bellgard M.I."/>
        </authorList>
    </citation>
    <scope>NUCLEOTIDE SEQUENCE</scope>
    <source>
        <tissue evidence="5">Shoot tissue taken approximately 20 cm above the soil surface</tissue>
    </source>
</reference>
<dbReference type="Gene3D" id="3.30.30.30">
    <property type="match status" value="1"/>
</dbReference>
<evidence type="ECO:0000256" key="3">
    <source>
        <dbReference type="ARBA" id="ARBA00022741"/>
    </source>
</evidence>
<name>A0A0A9HCB2_ARUDO</name>
<accession>A0A0A9HCB2</accession>
<dbReference type="GO" id="GO:0005524">
    <property type="term" value="F:ATP binding"/>
    <property type="evidence" value="ECO:0007669"/>
    <property type="project" value="UniProtKB-KW"/>
</dbReference>
<sequence length="75" mass="8603">MLRSLSNVVFNIKSLIRMQFDDSYVQEMRKMVPFSVIEGPRGEAWVEIHGMKFSPIEITSTLFSRLRCCSDGSIS</sequence>
<dbReference type="GO" id="GO:0140662">
    <property type="term" value="F:ATP-dependent protein folding chaperone"/>
    <property type="evidence" value="ECO:0007669"/>
    <property type="project" value="InterPro"/>
</dbReference>
<keyword evidence="4" id="KW-0067">ATP-binding</keyword>
<evidence type="ECO:0000256" key="4">
    <source>
        <dbReference type="ARBA" id="ARBA00022840"/>
    </source>
</evidence>